<evidence type="ECO:0000256" key="3">
    <source>
        <dbReference type="RuleBase" id="RU000363"/>
    </source>
</evidence>
<dbReference type="GO" id="GO:0016491">
    <property type="term" value="F:oxidoreductase activity"/>
    <property type="evidence" value="ECO:0007669"/>
    <property type="project" value="UniProtKB-KW"/>
</dbReference>
<dbReference type="InterPro" id="IPR036291">
    <property type="entry name" value="NAD(P)-bd_dom_sf"/>
</dbReference>
<evidence type="ECO:0000256" key="2">
    <source>
        <dbReference type="ARBA" id="ARBA00023002"/>
    </source>
</evidence>
<proteinExistence type="inferred from homology"/>
<organism evidence="4 5">
    <name type="scientific">Chryseobacterium lathyri</name>
    <dbReference type="NCBI Taxonomy" id="395933"/>
    <lineage>
        <taxon>Bacteria</taxon>
        <taxon>Pseudomonadati</taxon>
        <taxon>Bacteroidota</taxon>
        <taxon>Flavobacteriia</taxon>
        <taxon>Flavobacteriales</taxon>
        <taxon>Weeksellaceae</taxon>
        <taxon>Chryseobacterium group</taxon>
        <taxon>Chryseobacterium</taxon>
    </lineage>
</organism>
<reference evidence="4 5" key="1">
    <citation type="submission" date="2019-07" db="EMBL/GenBank/DDBJ databases">
        <title>Whole genome shotgun sequence of Chryseobacterium lathyri NBRC 105250.</title>
        <authorList>
            <person name="Hosoyama A."/>
            <person name="Uohara A."/>
            <person name="Ohji S."/>
            <person name="Ichikawa N."/>
        </authorList>
    </citation>
    <scope>NUCLEOTIDE SEQUENCE [LARGE SCALE GENOMIC DNA]</scope>
    <source>
        <strain evidence="4 5">NBRC 105250</strain>
    </source>
</reference>
<dbReference type="Gene3D" id="3.40.50.720">
    <property type="entry name" value="NAD(P)-binding Rossmann-like Domain"/>
    <property type="match status" value="1"/>
</dbReference>
<comment type="caution">
    <text evidence="4">The sequence shown here is derived from an EMBL/GenBank/DDBJ whole genome shotgun (WGS) entry which is preliminary data.</text>
</comment>
<comment type="similarity">
    <text evidence="1 3">Belongs to the short-chain dehydrogenases/reductases (SDR) family.</text>
</comment>
<dbReference type="SUPFAM" id="SSF51735">
    <property type="entry name" value="NAD(P)-binding Rossmann-fold domains"/>
    <property type="match status" value="1"/>
</dbReference>
<dbReference type="EMBL" id="BJYI01000028">
    <property type="protein sequence ID" value="GEN74167.1"/>
    <property type="molecule type" value="Genomic_DNA"/>
</dbReference>
<accession>A0A511YG36</accession>
<sequence>MILFLNNYTVINNRVPVSFFTFAENTVCAETQQPEEKQKSKIINNPMTIIITGTSSGIGFVLAEYFGKKGHKVYGLSRKHTESQYFRSIPTDVTDNTAVQNAIAEVLKTESKIDILINNAGMGMVGAVEDSTKEDILKLFNLNLVGAVQMMSAVLPTMRENKFGKIINISSIGSEMGLPFRGFYSASKSALDKVTEAMRYEVYPWNIDVCSLHLGDIKTNIAENRVKTQVSEPYKSIFDKVYTLMNSHVGDGTEPLEVAAYVEKLLDKNKWKAHYYFGKFGQKIGVPLKWILPQGTYENLMKKYNKLD</sequence>
<dbReference type="Proteomes" id="UP000321150">
    <property type="component" value="Unassembled WGS sequence"/>
</dbReference>
<dbReference type="PRINTS" id="PR00080">
    <property type="entry name" value="SDRFAMILY"/>
</dbReference>
<dbReference type="PANTHER" id="PTHR43976">
    <property type="entry name" value="SHORT CHAIN DEHYDROGENASE"/>
    <property type="match status" value="1"/>
</dbReference>
<dbReference type="PRINTS" id="PR00081">
    <property type="entry name" value="GDHRDH"/>
</dbReference>
<dbReference type="InterPro" id="IPR051911">
    <property type="entry name" value="SDR_oxidoreductase"/>
</dbReference>
<evidence type="ECO:0000256" key="1">
    <source>
        <dbReference type="ARBA" id="ARBA00006484"/>
    </source>
</evidence>
<evidence type="ECO:0000313" key="5">
    <source>
        <dbReference type="Proteomes" id="UP000321150"/>
    </source>
</evidence>
<protein>
    <submittedName>
        <fullName evidence="4">Short-chain dehydrogenase/reductase</fullName>
    </submittedName>
</protein>
<dbReference type="Pfam" id="PF00106">
    <property type="entry name" value="adh_short"/>
    <property type="match status" value="1"/>
</dbReference>
<evidence type="ECO:0000313" key="4">
    <source>
        <dbReference type="EMBL" id="GEN74167.1"/>
    </source>
</evidence>
<dbReference type="PANTHER" id="PTHR43976:SF16">
    <property type="entry name" value="SHORT-CHAIN DEHYDROGENASE_REDUCTASE FAMILY PROTEIN"/>
    <property type="match status" value="1"/>
</dbReference>
<dbReference type="CDD" id="cd05374">
    <property type="entry name" value="17beta-HSD-like_SDR_c"/>
    <property type="match status" value="1"/>
</dbReference>
<keyword evidence="2" id="KW-0560">Oxidoreductase</keyword>
<dbReference type="AlphaFoldDB" id="A0A511YG36"/>
<name>A0A511YG36_9FLAO</name>
<gene>
    <name evidence="4" type="ORF">CLA01_42390</name>
</gene>
<dbReference type="InterPro" id="IPR002347">
    <property type="entry name" value="SDR_fam"/>
</dbReference>